<keyword evidence="1" id="KW-1185">Reference proteome</keyword>
<sequence length="402" mass="46211">MTHKMNRTKGDEEEYWNSSKFKAFTFDDEDDELSQLKESKRAVNSLRDFVDDDDDDDLERVSWSGEPVGSISWSIKETTGNSGSAHDVREQLKGRNSFSSYAQIPKPTSTYSLSSFFKGRTRPGSFQSLSDALSDTPVKSYAPELGRPKGEYRDYSNDWSLSDTVRRLRKGKVCSLERFRSLQDKLQLLEEAVSMHDGNVITAVLIFLKRTLSKEILFRELEVRQVALRHLIHFLKEIGDQKLLLDLFRFLDRTEELAGTFSSPINLKKTFKIPDKQYVLTALAARAKLRAWHDVDALFTTKNWLGYTKKKAPIGFHRVVEILHKNSAPVQILQEYVNLVEDVDTKLNLATKFKCHDVVIDTCRDLKDRQQLLAYRSKVDKGSAEEEKIDAILSSSQIRWKN</sequence>
<accession>A0AC58M2D7</accession>
<evidence type="ECO:0000313" key="2">
    <source>
        <dbReference type="RefSeq" id="XP_073923561.1"/>
    </source>
</evidence>
<dbReference type="RefSeq" id="XP_073923561.1">
    <property type="nucleotide sequence ID" value="XM_074067460.1"/>
</dbReference>
<gene>
    <name evidence="2" type="primary">Vipas39</name>
</gene>
<proteinExistence type="predicted"/>
<evidence type="ECO:0000313" key="1">
    <source>
        <dbReference type="Proteomes" id="UP001732720"/>
    </source>
</evidence>
<name>A0AC58M2D7_CASCN</name>
<organism evidence="1 2">
    <name type="scientific">Castor canadensis</name>
    <name type="common">American beaver</name>
    <dbReference type="NCBI Taxonomy" id="51338"/>
    <lineage>
        <taxon>Eukaryota</taxon>
        <taxon>Metazoa</taxon>
        <taxon>Chordata</taxon>
        <taxon>Craniata</taxon>
        <taxon>Vertebrata</taxon>
        <taxon>Euteleostomi</taxon>
        <taxon>Mammalia</taxon>
        <taxon>Eutheria</taxon>
        <taxon>Euarchontoglires</taxon>
        <taxon>Glires</taxon>
        <taxon>Rodentia</taxon>
        <taxon>Castorimorpha</taxon>
        <taxon>Castoridae</taxon>
        <taxon>Castor</taxon>
    </lineage>
</organism>
<reference evidence="2" key="1">
    <citation type="submission" date="2025-08" db="UniProtKB">
        <authorList>
            <consortium name="RefSeq"/>
        </authorList>
    </citation>
    <scope>IDENTIFICATION</scope>
</reference>
<dbReference type="Proteomes" id="UP001732720">
    <property type="component" value="Chromosome 3"/>
</dbReference>
<protein>
    <submittedName>
        <fullName evidence="2">Spermatogenesis-defective protein 39 homolog isoform X4</fullName>
    </submittedName>
</protein>